<sequence>MNEYEKEEYCEGDFHLQWFVYRKFTEEENQEQKNMPELEDQDAGWCKPKTKTEWEAAELCITDGHEIDCPITEYYEWSETGMPHKLYEFLEANGYWIEIKVRIEEPKTLCVSKMGRKKIINVPPKSKLKPGDIVKVYGKSQVTGKTGYTYRKY</sequence>
<accession>A0A6H1ZMM5</accession>
<gene>
    <name evidence="1" type="ORF">TM448A01254_0001</name>
</gene>
<dbReference type="EMBL" id="MT144123">
    <property type="protein sequence ID" value="QJA49183.1"/>
    <property type="molecule type" value="Genomic_DNA"/>
</dbReference>
<name>A0A6H1ZMM5_9ZZZZ</name>
<proteinExistence type="predicted"/>
<organism evidence="1">
    <name type="scientific">viral metagenome</name>
    <dbReference type="NCBI Taxonomy" id="1070528"/>
    <lineage>
        <taxon>unclassified sequences</taxon>
        <taxon>metagenomes</taxon>
        <taxon>organismal metagenomes</taxon>
    </lineage>
</organism>
<protein>
    <submittedName>
        <fullName evidence="1">Uncharacterized protein</fullName>
    </submittedName>
</protein>
<evidence type="ECO:0000313" key="1">
    <source>
        <dbReference type="EMBL" id="QJA49183.1"/>
    </source>
</evidence>
<reference evidence="1" key="1">
    <citation type="submission" date="2020-03" db="EMBL/GenBank/DDBJ databases">
        <title>The deep terrestrial virosphere.</title>
        <authorList>
            <person name="Holmfeldt K."/>
            <person name="Nilsson E."/>
            <person name="Simone D."/>
            <person name="Lopez-Fernandez M."/>
            <person name="Wu X."/>
            <person name="de Brujin I."/>
            <person name="Lundin D."/>
            <person name="Andersson A."/>
            <person name="Bertilsson S."/>
            <person name="Dopson M."/>
        </authorList>
    </citation>
    <scope>NUCLEOTIDE SEQUENCE</scope>
    <source>
        <strain evidence="1">TM448A01254</strain>
    </source>
</reference>
<dbReference type="AlphaFoldDB" id="A0A6H1ZMM5"/>